<dbReference type="PANTHER" id="PTHR43227:SF9">
    <property type="entry name" value="SN-GLYCEROL-3-PHOSPHATE TRANSPORT SYSTEM PERMEASE PROTEIN UGPA"/>
    <property type="match status" value="1"/>
</dbReference>
<feature type="transmembrane region" description="Helical" evidence="12">
    <location>
        <begin position="12"/>
        <end position="36"/>
    </location>
</feature>
<evidence type="ECO:0000256" key="11">
    <source>
        <dbReference type="ARBA" id="ARBA00040780"/>
    </source>
</evidence>
<organism evidence="14 15">
    <name type="scientific">Pannonibacter tanglangensis</name>
    <dbReference type="NCBI Taxonomy" id="2750084"/>
    <lineage>
        <taxon>Bacteria</taxon>
        <taxon>Pseudomonadati</taxon>
        <taxon>Pseudomonadota</taxon>
        <taxon>Alphaproteobacteria</taxon>
        <taxon>Hyphomicrobiales</taxon>
        <taxon>Stappiaceae</taxon>
        <taxon>Pannonibacter</taxon>
    </lineage>
</organism>
<keyword evidence="4 12" id="KW-0813">Transport</keyword>
<evidence type="ECO:0000256" key="3">
    <source>
        <dbReference type="ARBA" id="ARBA00011557"/>
    </source>
</evidence>
<evidence type="ECO:0000256" key="10">
    <source>
        <dbReference type="ARBA" id="ARBA00037054"/>
    </source>
</evidence>
<name>A0ABW9ZDA8_9HYPH</name>
<evidence type="ECO:0000256" key="4">
    <source>
        <dbReference type="ARBA" id="ARBA00022448"/>
    </source>
</evidence>
<evidence type="ECO:0000256" key="6">
    <source>
        <dbReference type="ARBA" id="ARBA00022519"/>
    </source>
</evidence>
<dbReference type="EMBL" id="JAABLP010000001">
    <property type="protein sequence ID" value="NBN62828.1"/>
    <property type="molecule type" value="Genomic_DNA"/>
</dbReference>
<feature type="transmembrane region" description="Helical" evidence="12">
    <location>
        <begin position="73"/>
        <end position="93"/>
    </location>
</feature>
<dbReference type="InterPro" id="IPR035906">
    <property type="entry name" value="MetI-like_sf"/>
</dbReference>
<evidence type="ECO:0000259" key="13">
    <source>
        <dbReference type="PROSITE" id="PS50928"/>
    </source>
</evidence>
<dbReference type="InterPro" id="IPR050809">
    <property type="entry name" value="UgpAE/MalFG_permease"/>
</dbReference>
<feature type="transmembrane region" description="Helical" evidence="12">
    <location>
        <begin position="114"/>
        <end position="135"/>
    </location>
</feature>
<reference evidence="14 15" key="1">
    <citation type="submission" date="2020-01" db="EMBL/GenBank/DDBJ databases">
        <authorList>
            <person name="Peng S.Y."/>
            <person name="Li J."/>
            <person name="Wang M."/>
            <person name="Wang L."/>
            <person name="Wang C.Q."/>
            <person name="Wang J.R."/>
        </authorList>
    </citation>
    <scope>NUCLEOTIDE SEQUENCE [LARGE SCALE GENOMIC DNA]</scope>
    <source>
        <strain evidence="14 15">XCT-34</strain>
    </source>
</reference>
<feature type="transmembrane region" description="Helical" evidence="12">
    <location>
        <begin position="207"/>
        <end position="231"/>
    </location>
</feature>
<evidence type="ECO:0000256" key="8">
    <source>
        <dbReference type="ARBA" id="ARBA00022989"/>
    </source>
</evidence>
<evidence type="ECO:0000256" key="7">
    <source>
        <dbReference type="ARBA" id="ARBA00022692"/>
    </source>
</evidence>
<evidence type="ECO:0000256" key="12">
    <source>
        <dbReference type="RuleBase" id="RU363032"/>
    </source>
</evidence>
<keyword evidence="6" id="KW-0997">Cell inner membrane</keyword>
<comment type="subcellular location">
    <subcellularLocation>
        <location evidence="1">Cell inner membrane</location>
        <topology evidence="1">Multi-pass membrane protein</topology>
    </subcellularLocation>
    <subcellularLocation>
        <location evidence="12">Cell membrane</location>
        <topology evidence="12">Multi-pass membrane protein</topology>
    </subcellularLocation>
</comment>
<dbReference type="Proteomes" id="UP000541347">
    <property type="component" value="Unassembled WGS sequence"/>
</dbReference>
<keyword evidence="8 12" id="KW-1133">Transmembrane helix</keyword>
<gene>
    <name evidence="14" type="ORF">GWI71_03955</name>
</gene>
<accession>A0ABW9ZDA8</accession>
<keyword evidence="5" id="KW-1003">Cell membrane</keyword>
<evidence type="ECO:0000256" key="2">
    <source>
        <dbReference type="ARBA" id="ARBA00009306"/>
    </source>
</evidence>
<keyword evidence="15" id="KW-1185">Reference proteome</keyword>
<feature type="transmembrane region" description="Helical" evidence="12">
    <location>
        <begin position="155"/>
        <end position="178"/>
    </location>
</feature>
<feature type="domain" description="ABC transmembrane type-1" evidence="13">
    <location>
        <begin position="69"/>
        <end position="281"/>
    </location>
</feature>
<comment type="function">
    <text evidence="10">Part of the ABC transporter complex UgpBAEC involved in sn-glycerol-3-phosphate (G3P) import. Probably responsible for the translocation of the substrate across the membrane.</text>
</comment>
<dbReference type="Gene3D" id="1.10.3720.10">
    <property type="entry name" value="MetI-like"/>
    <property type="match status" value="1"/>
</dbReference>
<keyword evidence="9 12" id="KW-0472">Membrane</keyword>
<proteinExistence type="inferred from homology"/>
<dbReference type="RefSeq" id="WP_161674110.1">
    <property type="nucleotide sequence ID" value="NZ_JAABLP010000001.1"/>
</dbReference>
<dbReference type="InterPro" id="IPR000515">
    <property type="entry name" value="MetI-like"/>
</dbReference>
<comment type="subunit">
    <text evidence="3">The complex is composed of two ATP-binding proteins (UgpC), two transmembrane proteins (UgpA and UgpE) and a solute-binding protein (UgpB).</text>
</comment>
<evidence type="ECO:0000256" key="1">
    <source>
        <dbReference type="ARBA" id="ARBA00004429"/>
    </source>
</evidence>
<evidence type="ECO:0000256" key="9">
    <source>
        <dbReference type="ARBA" id="ARBA00023136"/>
    </source>
</evidence>
<comment type="caution">
    <text evidence="14">The sequence shown here is derived from an EMBL/GenBank/DDBJ whole genome shotgun (WGS) entry which is preliminary data.</text>
</comment>
<dbReference type="CDD" id="cd06261">
    <property type="entry name" value="TM_PBP2"/>
    <property type="match status" value="1"/>
</dbReference>
<evidence type="ECO:0000313" key="14">
    <source>
        <dbReference type="EMBL" id="NBN62828.1"/>
    </source>
</evidence>
<dbReference type="PROSITE" id="PS50928">
    <property type="entry name" value="ABC_TM1"/>
    <property type="match status" value="1"/>
</dbReference>
<feature type="transmembrane region" description="Helical" evidence="12">
    <location>
        <begin position="263"/>
        <end position="285"/>
    </location>
</feature>
<dbReference type="SUPFAM" id="SSF161098">
    <property type="entry name" value="MetI-like"/>
    <property type="match status" value="1"/>
</dbReference>
<keyword evidence="7 12" id="KW-0812">Transmembrane</keyword>
<protein>
    <recommendedName>
        <fullName evidence="11">sn-glycerol-3-phosphate transport system permease protein UgpA</fullName>
    </recommendedName>
</protein>
<evidence type="ECO:0000256" key="5">
    <source>
        <dbReference type="ARBA" id="ARBA00022475"/>
    </source>
</evidence>
<dbReference type="Pfam" id="PF00528">
    <property type="entry name" value="BPD_transp_1"/>
    <property type="match status" value="1"/>
</dbReference>
<dbReference type="PANTHER" id="PTHR43227">
    <property type="entry name" value="BLL4140 PROTEIN"/>
    <property type="match status" value="1"/>
</dbReference>
<comment type="similarity">
    <text evidence="2 12">Belongs to the binding-protein-dependent transport system permease family.</text>
</comment>
<evidence type="ECO:0000313" key="15">
    <source>
        <dbReference type="Proteomes" id="UP000541347"/>
    </source>
</evidence>
<sequence>MLALFPQRWLAFALVLPQTLLIALFFYLPVYLAFYWSFTLERPFGGGSEFVGLQNYARVLADPEFWRSLRLTFVFMVIGSTLAIVIPLILALAADRHIRLSQPARNILVWPKGVAGASIGLVFVFIFNPFLGLLAPLNAMLPGIWNPRIDGADAFTMIVVAHVWGGIPFNFVVLLSGLQAVPQVLHRAAALDGAGPWRRVRDVQLPLIAPQLFLTFALEFTESVTGAFGLIDSMTEGGPGGSTTLLVYKIYVDGFRGYDLSGAATQTALLMIFVLMLTAFQFLVLERRVRYER</sequence>